<sequence length="66" mass="7383">MAFRASCYKNVADRAFPSEKMKILRGAFAATGIDWSRNQQKMLKVFYDTTATSQIPPRLPCAGLPD</sequence>
<protein>
    <submittedName>
        <fullName evidence="1">Uncharacterized protein</fullName>
    </submittedName>
</protein>
<name>A0A4R0H5N5_9ENTR</name>
<organism evidence="1 2">
    <name type="scientific">Kosakonia quasisacchari</name>
    <dbReference type="NCBI Taxonomy" id="2529380"/>
    <lineage>
        <taxon>Bacteria</taxon>
        <taxon>Pseudomonadati</taxon>
        <taxon>Pseudomonadota</taxon>
        <taxon>Gammaproteobacteria</taxon>
        <taxon>Enterobacterales</taxon>
        <taxon>Enterobacteriaceae</taxon>
        <taxon>Kosakonia</taxon>
    </lineage>
</organism>
<comment type="caution">
    <text evidence="1">The sequence shown here is derived from an EMBL/GenBank/DDBJ whole genome shotgun (WGS) entry which is preliminary data.</text>
</comment>
<evidence type="ECO:0000313" key="2">
    <source>
        <dbReference type="Proteomes" id="UP000291793"/>
    </source>
</evidence>
<keyword evidence="2" id="KW-1185">Reference proteome</keyword>
<accession>A0A4R0H5N5</accession>
<dbReference type="AlphaFoldDB" id="A0A4R0H5N5"/>
<dbReference type="Proteomes" id="UP000291793">
    <property type="component" value="Unassembled WGS sequence"/>
</dbReference>
<reference evidence="1 2" key="1">
    <citation type="submission" date="2019-02" db="EMBL/GenBank/DDBJ databases">
        <title>The draft genome of Kosakonia quasisacchari strain WCHKQ120001.</title>
        <authorList>
            <person name="Wang C."/>
            <person name="Feng Y."/>
            <person name="Zong Z."/>
        </authorList>
    </citation>
    <scope>NUCLEOTIDE SEQUENCE [LARGE SCALE GENOMIC DNA]</scope>
    <source>
        <strain evidence="1 2">WCHKQ120001</strain>
    </source>
</reference>
<proteinExistence type="predicted"/>
<dbReference type="EMBL" id="SJOP01000013">
    <property type="protein sequence ID" value="TCC04644.1"/>
    <property type="molecule type" value="Genomic_DNA"/>
</dbReference>
<dbReference type="OrthoDB" id="9945620at2"/>
<evidence type="ECO:0000313" key="1">
    <source>
        <dbReference type="EMBL" id="TCC04644.1"/>
    </source>
</evidence>
<gene>
    <name evidence="1" type="ORF">E0L21_15460</name>
</gene>